<feature type="signal peptide" evidence="2">
    <location>
        <begin position="1"/>
        <end position="25"/>
    </location>
</feature>
<feature type="compositionally biased region" description="Polar residues" evidence="1">
    <location>
        <begin position="245"/>
        <end position="262"/>
    </location>
</feature>
<accession>A0A1F6EHR7</accession>
<proteinExistence type="predicted"/>
<protein>
    <recommendedName>
        <fullName evidence="5">Peptidase M15B domain-containing protein</fullName>
    </recommendedName>
</protein>
<name>A0A1F6EHR7_9BACT</name>
<dbReference type="EMBL" id="MFLY01000008">
    <property type="protein sequence ID" value="OGG73147.1"/>
    <property type="molecule type" value="Genomic_DNA"/>
</dbReference>
<evidence type="ECO:0000313" key="4">
    <source>
        <dbReference type="Proteomes" id="UP000177306"/>
    </source>
</evidence>
<comment type="caution">
    <text evidence="3">The sequence shown here is derived from an EMBL/GenBank/DDBJ whole genome shotgun (WGS) entry which is preliminary data.</text>
</comment>
<dbReference type="Proteomes" id="UP000177306">
    <property type="component" value="Unassembled WGS sequence"/>
</dbReference>
<evidence type="ECO:0000313" key="3">
    <source>
        <dbReference type="EMBL" id="OGG73147.1"/>
    </source>
</evidence>
<sequence>MHWRRSAASAILASIVLVFPQSTFGEDPACTELLSLAAKMGRRVDSVFINKEVCEAYSFLLERNGTGTRGTECYKSQTDRILKLNPEFAVGLYRALTEIEKLYGGKNIIQSGFRCTPDPHSKGCAADIIWTSCQRDTMGFPDPWRCSSDDYDKRTDTWMTPEQKWIDENGKNAPYKIHLRLRKAPEGHHVEPVDTQGCTTGPTVESGGSGTTPLSGLSDAVRRAFGMPTQQAQPAVSQPAIPSQPAYSSQSPLSSYQEPHITSGNTSGVSSQISSGSGGTTNGTSIADTLERLAFGIKATTSIGTATSVPLVVSGSDAAGITSSQDQGGQQTIASTIGSIPSQQTFISGDLSWQSESSFSAPLSGWEAILVTLKAALLRILQYLQPFGSRSTDVYDEFEE</sequence>
<evidence type="ECO:0008006" key="5">
    <source>
        <dbReference type="Google" id="ProtNLM"/>
    </source>
</evidence>
<organism evidence="3 4">
    <name type="scientific">Candidatus Kaiserbacteria bacterium RIFCSPLOWO2_01_FULL_53_17</name>
    <dbReference type="NCBI Taxonomy" id="1798511"/>
    <lineage>
        <taxon>Bacteria</taxon>
        <taxon>Candidatus Kaiseribacteriota</taxon>
    </lineage>
</organism>
<reference evidence="3 4" key="1">
    <citation type="journal article" date="2016" name="Nat. Commun.">
        <title>Thousands of microbial genomes shed light on interconnected biogeochemical processes in an aquifer system.</title>
        <authorList>
            <person name="Anantharaman K."/>
            <person name="Brown C.T."/>
            <person name="Hug L.A."/>
            <person name="Sharon I."/>
            <person name="Castelle C.J."/>
            <person name="Probst A.J."/>
            <person name="Thomas B.C."/>
            <person name="Singh A."/>
            <person name="Wilkins M.J."/>
            <person name="Karaoz U."/>
            <person name="Brodie E.L."/>
            <person name="Williams K.H."/>
            <person name="Hubbard S.S."/>
            <person name="Banfield J.F."/>
        </authorList>
    </citation>
    <scope>NUCLEOTIDE SEQUENCE [LARGE SCALE GENOMIC DNA]</scope>
</reference>
<evidence type="ECO:0000256" key="1">
    <source>
        <dbReference type="SAM" id="MobiDB-lite"/>
    </source>
</evidence>
<keyword evidence="2" id="KW-0732">Signal</keyword>
<gene>
    <name evidence="3" type="ORF">A3A38_03400</name>
</gene>
<evidence type="ECO:0000256" key="2">
    <source>
        <dbReference type="SAM" id="SignalP"/>
    </source>
</evidence>
<feature type="compositionally biased region" description="Low complexity" evidence="1">
    <location>
        <begin position="263"/>
        <end position="275"/>
    </location>
</feature>
<dbReference type="AlphaFoldDB" id="A0A1F6EHR7"/>
<feature type="region of interest" description="Disordered" evidence="1">
    <location>
        <begin position="186"/>
        <end position="284"/>
    </location>
</feature>
<feature type="chain" id="PRO_5009524162" description="Peptidase M15B domain-containing protein" evidence="2">
    <location>
        <begin position="26"/>
        <end position="400"/>
    </location>
</feature>